<sequence length="130" mass="13362">MVTALRTAPRAGAVPCGTAGPRPVEPSMNGPLTAHGYAGGVLAATEEGRRRAAGFIGSGLRDGSPAPPVAEVFDGLERIADAQRLVESTARIGKIVVRVRHQGVSAQRLGTPSGLPSRSSGGRRRSGVDW</sequence>
<feature type="region of interest" description="Disordered" evidence="1">
    <location>
        <begin position="1"/>
        <end position="31"/>
    </location>
</feature>
<evidence type="ECO:0000256" key="1">
    <source>
        <dbReference type="SAM" id="MobiDB-lite"/>
    </source>
</evidence>
<organism evidence="2 3">
    <name type="scientific">Streptomyces bikiniensis</name>
    <dbReference type="NCBI Taxonomy" id="1896"/>
    <lineage>
        <taxon>Bacteria</taxon>
        <taxon>Bacillati</taxon>
        <taxon>Actinomycetota</taxon>
        <taxon>Actinomycetes</taxon>
        <taxon>Kitasatosporales</taxon>
        <taxon>Streptomycetaceae</taxon>
        <taxon>Streptomyces</taxon>
    </lineage>
</organism>
<dbReference type="RefSeq" id="WP_399614881.1">
    <property type="nucleotide sequence ID" value="NZ_JBITYT010000006.1"/>
</dbReference>
<evidence type="ECO:0000313" key="2">
    <source>
        <dbReference type="EMBL" id="MFI9120703.1"/>
    </source>
</evidence>
<dbReference type="EMBL" id="JBITYT010000006">
    <property type="protein sequence ID" value="MFI9120703.1"/>
    <property type="molecule type" value="Genomic_DNA"/>
</dbReference>
<evidence type="ECO:0008006" key="4">
    <source>
        <dbReference type="Google" id="ProtNLM"/>
    </source>
</evidence>
<reference evidence="2 3" key="1">
    <citation type="submission" date="2024-10" db="EMBL/GenBank/DDBJ databases">
        <title>The Natural Products Discovery Center: Release of the First 8490 Sequenced Strains for Exploring Actinobacteria Biosynthetic Diversity.</title>
        <authorList>
            <person name="Kalkreuter E."/>
            <person name="Kautsar S.A."/>
            <person name="Yang D."/>
            <person name="Bader C.D."/>
            <person name="Teijaro C.N."/>
            <person name="Fluegel L."/>
            <person name="Davis C.M."/>
            <person name="Simpson J.R."/>
            <person name="Lauterbach L."/>
            <person name="Steele A.D."/>
            <person name="Gui C."/>
            <person name="Meng S."/>
            <person name="Li G."/>
            <person name="Viehrig K."/>
            <person name="Ye F."/>
            <person name="Su P."/>
            <person name="Kiefer A.F."/>
            <person name="Nichols A."/>
            <person name="Cepeda A.J."/>
            <person name="Yan W."/>
            <person name="Fan B."/>
            <person name="Jiang Y."/>
            <person name="Adhikari A."/>
            <person name="Zheng C.-J."/>
            <person name="Schuster L."/>
            <person name="Cowan T.M."/>
            <person name="Smanski M.J."/>
            <person name="Chevrette M.G."/>
            <person name="De Carvalho L.P.S."/>
            <person name="Shen B."/>
        </authorList>
    </citation>
    <scope>NUCLEOTIDE SEQUENCE [LARGE SCALE GENOMIC DNA]</scope>
    <source>
        <strain evidence="2 3">NPDC053346</strain>
    </source>
</reference>
<name>A0ABW8CT01_STRBI</name>
<feature type="region of interest" description="Disordered" evidence="1">
    <location>
        <begin position="105"/>
        <end position="130"/>
    </location>
</feature>
<feature type="compositionally biased region" description="Basic residues" evidence="1">
    <location>
        <begin position="121"/>
        <end position="130"/>
    </location>
</feature>
<evidence type="ECO:0000313" key="3">
    <source>
        <dbReference type="Proteomes" id="UP001614391"/>
    </source>
</evidence>
<protein>
    <recommendedName>
        <fullName evidence="4">Dehydrogenase</fullName>
    </recommendedName>
</protein>
<dbReference type="Proteomes" id="UP001614391">
    <property type="component" value="Unassembled WGS sequence"/>
</dbReference>
<keyword evidence="3" id="KW-1185">Reference proteome</keyword>
<feature type="compositionally biased region" description="Low complexity" evidence="1">
    <location>
        <begin position="109"/>
        <end position="120"/>
    </location>
</feature>
<proteinExistence type="predicted"/>
<dbReference type="Gene3D" id="3.90.180.10">
    <property type="entry name" value="Medium-chain alcohol dehydrogenases, catalytic domain"/>
    <property type="match status" value="1"/>
</dbReference>
<gene>
    <name evidence="2" type="ORF">ACIGW0_15080</name>
</gene>
<accession>A0ABW8CT01</accession>
<comment type="caution">
    <text evidence="2">The sequence shown here is derived from an EMBL/GenBank/DDBJ whole genome shotgun (WGS) entry which is preliminary data.</text>
</comment>